<gene>
    <name evidence="1" type="ORF">SDC9_191224</name>
</gene>
<dbReference type="EMBL" id="VSSQ01102199">
    <property type="protein sequence ID" value="MPN43664.1"/>
    <property type="molecule type" value="Genomic_DNA"/>
</dbReference>
<protein>
    <submittedName>
        <fullName evidence="1">Uncharacterized protein</fullName>
    </submittedName>
</protein>
<reference evidence="1" key="1">
    <citation type="submission" date="2019-08" db="EMBL/GenBank/DDBJ databases">
        <authorList>
            <person name="Kucharzyk K."/>
            <person name="Murdoch R.W."/>
            <person name="Higgins S."/>
            <person name="Loffler F."/>
        </authorList>
    </citation>
    <scope>NUCLEOTIDE SEQUENCE</scope>
</reference>
<proteinExistence type="predicted"/>
<dbReference type="AlphaFoldDB" id="A0A645I5G7"/>
<evidence type="ECO:0000313" key="1">
    <source>
        <dbReference type="EMBL" id="MPN43664.1"/>
    </source>
</evidence>
<name>A0A645I5G7_9ZZZZ</name>
<organism evidence="1">
    <name type="scientific">bioreactor metagenome</name>
    <dbReference type="NCBI Taxonomy" id="1076179"/>
    <lineage>
        <taxon>unclassified sequences</taxon>
        <taxon>metagenomes</taxon>
        <taxon>ecological metagenomes</taxon>
    </lineage>
</organism>
<accession>A0A645I5G7</accession>
<comment type="caution">
    <text evidence="1">The sequence shown here is derived from an EMBL/GenBank/DDBJ whole genome shotgun (WGS) entry which is preliminary data.</text>
</comment>
<sequence>MNPVKTKVCKNLRGKDQHDADFLIFRDEAEGFGDRMERVELLVFPALALFQNPLVFLCLRRCDRDKENQNQQHDPAADIERNALIDVIQHAGDKRCKEEAETAKRG</sequence>